<dbReference type="EMBL" id="JAVDTF010000001">
    <property type="protein sequence ID" value="MDR6782848.1"/>
    <property type="molecule type" value="Genomic_DNA"/>
</dbReference>
<dbReference type="Proteomes" id="UP001246858">
    <property type="component" value="Unassembled WGS sequence"/>
</dbReference>
<protein>
    <submittedName>
        <fullName evidence="1">Ferric-dicitrate binding protein FerR (Iron transport regulator)</fullName>
    </submittedName>
</protein>
<evidence type="ECO:0000313" key="1">
    <source>
        <dbReference type="EMBL" id="MDR6782848.1"/>
    </source>
</evidence>
<evidence type="ECO:0000313" key="2">
    <source>
        <dbReference type="Proteomes" id="UP001246858"/>
    </source>
</evidence>
<gene>
    <name evidence="1" type="ORF">J2X78_001400</name>
</gene>
<sequence length="392" mass="43785">MEEQTRLLFIRFLNHQCSTAEEQQVNQLLEDPDMMAYLHQLMDEQDAQAAQQTALHNDVAAAKMESWQQQINERIADGSAAVPLMRRISWLRYAAVFTGFVLLAGVAWLFTGPQAADNRELAQQTDILPGGHKATLTLANGSIISLEDAKSGAIATEDGMRIEKTKDGNILYSVAKGNTQQARTTNTIATPKGGQYQVTLPDGTKAWLNAASSLSYPLHFDAKERRVKMTGEAYFEVTKNKTRPFIVETDQQEIQVLGTHFNVNAYPDEGMVKTTLVEGSVRVRARNGQSALLKPGQQAILNRDIQVKEADIAQQLAWKNGDFIFRGETLESVLRQVSRWYDIEVEYPHQLGNMRFNGMVSRTQPLSTIIEMIQSTKKATATLKGRRLIVTD</sequence>
<accession>A0ACC6KU05</accession>
<reference evidence="1" key="1">
    <citation type="submission" date="2023-07" db="EMBL/GenBank/DDBJ databases">
        <title>Sorghum-associated microbial communities from plants grown in Nebraska, USA.</title>
        <authorList>
            <person name="Schachtman D."/>
        </authorList>
    </citation>
    <scope>NUCLEOTIDE SEQUENCE</scope>
    <source>
        <strain evidence="1">2697</strain>
    </source>
</reference>
<keyword evidence="2" id="KW-1185">Reference proteome</keyword>
<proteinExistence type="predicted"/>
<name>A0ACC6KU05_9SPHI</name>
<organism evidence="1 2">
    <name type="scientific">Pedobacter africanus</name>
    <dbReference type="NCBI Taxonomy" id="151894"/>
    <lineage>
        <taxon>Bacteria</taxon>
        <taxon>Pseudomonadati</taxon>
        <taxon>Bacteroidota</taxon>
        <taxon>Sphingobacteriia</taxon>
        <taxon>Sphingobacteriales</taxon>
        <taxon>Sphingobacteriaceae</taxon>
        <taxon>Pedobacter</taxon>
    </lineage>
</organism>
<comment type="caution">
    <text evidence="1">The sequence shown here is derived from an EMBL/GenBank/DDBJ whole genome shotgun (WGS) entry which is preliminary data.</text>
</comment>